<feature type="transmembrane region" description="Helical" evidence="1">
    <location>
        <begin position="72"/>
        <end position="93"/>
    </location>
</feature>
<sequence length="457" mass="52365">MGDVKSSIVCVVVAVWSLQSLVTSAIYWRRRDKDCIKYRSPGFTVVAALTACILVCVNVLPWADDDLIPCFVRLWITSLAYPVMYLSATARALRLLCFYRISEAKLATQNSQPASHSPTTTLTHTSKKPSSQISVIELSDINLPSESPIPLYHESLANNWYYRNRRLFSVAFYAQICCAIVFIHIVVLTIIQCNTTSFSIHPVMVRSNCSVGWEWLPHRLYIVVYAIVVNPFILLRLRGIHDAYGIREELMVLTITNSVFDLVFLILFALNAFGGIDPDFYGLLFVVVPISLIHCFLIIRPLCESYGIHFSRFGIKRNSIYKVLKFTPECFEKILKDPLLLEQFKSFAAKDFTVENVLFYERCQAISQNEVDPAKLEFELRETYTTFIEPNAELLVNLDSNTASKIKADVSVEKFYPSMYDEAQTEIKDLMFRNTFPRFLEYMTHNKSHWVTDSCMA</sequence>
<feature type="transmembrane region" description="Helical" evidence="1">
    <location>
        <begin position="170"/>
        <end position="191"/>
    </location>
</feature>
<dbReference type="PROSITE" id="PS50132">
    <property type="entry name" value="RGS"/>
    <property type="match status" value="1"/>
</dbReference>
<dbReference type="Gene3D" id="1.10.167.10">
    <property type="entry name" value="Regulator of G-protein Signalling 4, domain 2"/>
    <property type="match status" value="1"/>
</dbReference>
<feature type="transmembrane region" description="Helical" evidence="1">
    <location>
        <begin position="40"/>
        <end position="60"/>
    </location>
</feature>
<evidence type="ECO:0000313" key="4">
    <source>
        <dbReference type="Proteomes" id="UP001479436"/>
    </source>
</evidence>
<evidence type="ECO:0000259" key="2">
    <source>
        <dbReference type="PROSITE" id="PS50132"/>
    </source>
</evidence>
<keyword evidence="4" id="KW-1185">Reference proteome</keyword>
<comment type="caution">
    <text evidence="3">The sequence shown here is derived from an EMBL/GenBank/DDBJ whole genome shotgun (WGS) entry which is preliminary data.</text>
</comment>
<feature type="transmembrane region" description="Helical" evidence="1">
    <location>
        <begin position="250"/>
        <end position="274"/>
    </location>
</feature>
<dbReference type="PANTHER" id="PTHR10845">
    <property type="entry name" value="REGULATOR OF G PROTEIN SIGNALING"/>
    <property type="match status" value="1"/>
</dbReference>
<dbReference type="Proteomes" id="UP001479436">
    <property type="component" value="Unassembled WGS sequence"/>
</dbReference>
<feature type="domain" description="RGS" evidence="2">
    <location>
        <begin position="330"/>
        <end position="441"/>
    </location>
</feature>
<keyword evidence="1" id="KW-1133">Transmembrane helix</keyword>
<dbReference type="SUPFAM" id="SSF48097">
    <property type="entry name" value="Regulator of G-protein signaling, RGS"/>
    <property type="match status" value="1"/>
</dbReference>
<feature type="transmembrane region" description="Helical" evidence="1">
    <location>
        <begin position="220"/>
        <end position="238"/>
    </location>
</feature>
<reference evidence="3 4" key="1">
    <citation type="submission" date="2023-04" db="EMBL/GenBank/DDBJ databases">
        <title>Genome of Basidiobolus ranarum AG-B5.</title>
        <authorList>
            <person name="Stajich J.E."/>
            <person name="Carter-House D."/>
            <person name="Gryganskyi A."/>
        </authorList>
    </citation>
    <scope>NUCLEOTIDE SEQUENCE [LARGE SCALE GENOMIC DNA]</scope>
    <source>
        <strain evidence="3 4">AG-B5</strain>
    </source>
</reference>
<dbReference type="Pfam" id="PF00615">
    <property type="entry name" value="RGS"/>
    <property type="match status" value="1"/>
</dbReference>
<feature type="transmembrane region" description="Helical" evidence="1">
    <location>
        <begin position="6"/>
        <end position="28"/>
    </location>
</feature>
<keyword evidence="1" id="KW-0472">Membrane</keyword>
<dbReference type="SMART" id="SM00315">
    <property type="entry name" value="RGS"/>
    <property type="match status" value="1"/>
</dbReference>
<accession>A0ABR2VN54</accession>
<dbReference type="PANTHER" id="PTHR10845:SF192">
    <property type="entry name" value="DOUBLE HIT, ISOFORM B"/>
    <property type="match status" value="1"/>
</dbReference>
<dbReference type="PRINTS" id="PR01301">
    <property type="entry name" value="RGSPROTEIN"/>
</dbReference>
<evidence type="ECO:0000256" key="1">
    <source>
        <dbReference type="SAM" id="Phobius"/>
    </source>
</evidence>
<evidence type="ECO:0000313" key="3">
    <source>
        <dbReference type="EMBL" id="KAK9685363.1"/>
    </source>
</evidence>
<name>A0ABR2VN54_9FUNG</name>
<dbReference type="EMBL" id="JASJQH010009014">
    <property type="protein sequence ID" value="KAK9685363.1"/>
    <property type="molecule type" value="Genomic_DNA"/>
</dbReference>
<organism evidence="3 4">
    <name type="scientific">Basidiobolus ranarum</name>
    <dbReference type="NCBI Taxonomy" id="34480"/>
    <lineage>
        <taxon>Eukaryota</taxon>
        <taxon>Fungi</taxon>
        <taxon>Fungi incertae sedis</taxon>
        <taxon>Zoopagomycota</taxon>
        <taxon>Entomophthoromycotina</taxon>
        <taxon>Basidiobolomycetes</taxon>
        <taxon>Basidiobolales</taxon>
        <taxon>Basidiobolaceae</taxon>
        <taxon>Basidiobolus</taxon>
    </lineage>
</organism>
<keyword evidence="1" id="KW-0812">Transmembrane</keyword>
<feature type="transmembrane region" description="Helical" evidence="1">
    <location>
        <begin position="280"/>
        <end position="299"/>
    </location>
</feature>
<protein>
    <recommendedName>
        <fullName evidence="2">RGS domain-containing protein</fullName>
    </recommendedName>
</protein>
<gene>
    <name evidence="3" type="ORF">K7432_015524</name>
</gene>
<dbReference type="InterPro" id="IPR016137">
    <property type="entry name" value="RGS"/>
</dbReference>
<dbReference type="InterPro" id="IPR044926">
    <property type="entry name" value="RGS_subdomain_2"/>
</dbReference>
<dbReference type="InterPro" id="IPR036305">
    <property type="entry name" value="RGS_sf"/>
</dbReference>
<proteinExistence type="predicted"/>